<reference evidence="1" key="1">
    <citation type="journal article" date="2015" name="Nature">
        <title>Complex archaea that bridge the gap between prokaryotes and eukaryotes.</title>
        <authorList>
            <person name="Spang A."/>
            <person name="Saw J.H."/>
            <person name="Jorgensen S.L."/>
            <person name="Zaremba-Niedzwiedzka K."/>
            <person name="Martijn J."/>
            <person name="Lind A.E."/>
            <person name="van Eijk R."/>
            <person name="Schleper C."/>
            <person name="Guy L."/>
            <person name="Ettema T.J."/>
        </authorList>
    </citation>
    <scope>NUCLEOTIDE SEQUENCE</scope>
</reference>
<proteinExistence type="predicted"/>
<sequence length="67" mass="7938">MDESLRGKGRYRLDEAKARIAELEEALRFKQNVIISDERVAGFRGDWIAIPREDFEHARKVLDHEQR</sequence>
<gene>
    <name evidence="1" type="ORF">LCGC14_1678150</name>
</gene>
<dbReference type="AlphaFoldDB" id="A0A0F9HPW9"/>
<accession>A0A0F9HPW9</accession>
<evidence type="ECO:0000313" key="1">
    <source>
        <dbReference type="EMBL" id="KKM17207.1"/>
    </source>
</evidence>
<comment type="caution">
    <text evidence="1">The sequence shown here is derived from an EMBL/GenBank/DDBJ whole genome shotgun (WGS) entry which is preliminary data.</text>
</comment>
<dbReference type="EMBL" id="LAZR01014506">
    <property type="protein sequence ID" value="KKM17207.1"/>
    <property type="molecule type" value="Genomic_DNA"/>
</dbReference>
<protein>
    <submittedName>
        <fullName evidence="1">Uncharacterized protein</fullName>
    </submittedName>
</protein>
<organism evidence="1">
    <name type="scientific">marine sediment metagenome</name>
    <dbReference type="NCBI Taxonomy" id="412755"/>
    <lineage>
        <taxon>unclassified sequences</taxon>
        <taxon>metagenomes</taxon>
        <taxon>ecological metagenomes</taxon>
    </lineage>
</organism>
<name>A0A0F9HPW9_9ZZZZ</name>